<proteinExistence type="predicted"/>
<organism evidence="1">
    <name type="scientific">uncultured Caudovirales phage</name>
    <dbReference type="NCBI Taxonomy" id="2100421"/>
    <lineage>
        <taxon>Viruses</taxon>
        <taxon>Duplodnaviria</taxon>
        <taxon>Heunggongvirae</taxon>
        <taxon>Uroviricota</taxon>
        <taxon>Caudoviricetes</taxon>
        <taxon>Peduoviridae</taxon>
        <taxon>Maltschvirus</taxon>
        <taxon>Maltschvirus maltsch</taxon>
    </lineage>
</organism>
<reference evidence="1" key="1">
    <citation type="submission" date="2020-04" db="EMBL/GenBank/DDBJ databases">
        <authorList>
            <person name="Chiriac C."/>
            <person name="Salcher M."/>
            <person name="Ghai R."/>
            <person name="Kavagutti S V."/>
        </authorList>
    </citation>
    <scope>NUCLEOTIDE SEQUENCE</scope>
</reference>
<dbReference type="EMBL" id="LR796350">
    <property type="protein sequence ID" value="CAB4138997.1"/>
    <property type="molecule type" value="Genomic_DNA"/>
</dbReference>
<name>A0A6J5M104_9CAUD</name>
<sequence>MPDFIRIEPHKHFKEAIHKTRRDGYITYDYWGMVEVCERIYEMNTEDAIEWVEYNILGLNDSEESMFGVRYADPETPSKVRRKVGKVGRRKR</sequence>
<gene>
    <name evidence="1" type="ORF">UFOVP340_5</name>
</gene>
<evidence type="ECO:0000313" key="1">
    <source>
        <dbReference type="EMBL" id="CAB4138997.1"/>
    </source>
</evidence>
<accession>A0A6J5M104</accession>
<protein>
    <submittedName>
        <fullName evidence="1">Uncharacterized protein</fullName>
    </submittedName>
</protein>